<protein>
    <submittedName>
        <fullName evidence="1">Uncharacterized protein</fullName>
    </submittedName>
</protein>
<reference evidence="1 2" key="1">
    <citation type="journal article" date="2010" name="Proc. Natl. Acad. Sci. U.S.A.">
        <title>Insights into evolution of multicellular fungi from the assembled chromosomes of the mushroom Coprinopsis cinerea (Coprinus cinereus).</title>
        <authorList>
            <person name="Stajich J.E."/>
            <person name="Wilke S.K."/>
            <person name="Ahren D."/>
            <person name="Au C.H."/>
            <person name="Birren B.W."/>
            <person name="Borodovsky M."/>
            <person name="Burns C."/>
            <person name="Canback B."/>
            <person name="Casselton L.A."/>
            <person name="Cheng C.K."/>
            <person name="Deng J."/>
            <person name="Dietrich F.S."/>
            <person name="Fargo D.C."/>
            <person name="Farman M.L."/>
            <person name="Gathman A.C."/>
            <person name="Goldberg J."/>
            <person name="Guigo R."/>
            <person name="Hoegger P.J."/>
            <person name="Hooker J.B."/>
            <person name="Huggins A."/>
            <person name="James T.Y."/>
            <person name="Kamada T."/>
            <person name="Kilaru S."/>
            <person name="Kodira C."/>
            <person name="Kues U."/>
            <person name="Kupfer D."/>
            <person name="Kwan H.S."/>
            <person name="Lomsadze A."/>
            <person name="Li W."/>
            <person name="Lilly W.W."/>
            <person name="Ma L.J."/>
            <person name="Mackey A.J."/>
            <person name="Manning G."/>
            <person name="Martin F."/>
            <person name="Muraguchi H."/>
            <person name="Natvig D.O."/>
            <person name="Palmerini H."/>
            <person name="Ramesh M.A."/>
            <person name="Rehmeyer C.J."/>
            <person name="Roe B.A."/>
            <person name="Shenoy N."/>
            <person name="Stanke M."/>
            <person name="Ter-Hovhannisyan V."/>
            <person name="Tunlid A."/>
            <person name="Velagapudi R."/>
            <person name="Vision T.J."/>
            <person name="Zeng Q."/>
            <person name="Zolan M.E."/>
            <person name="Pukkila P.J."/>
        </authorList>
    </citation>
    <scope>NUCLEOTIDE SEQUENCE [LARGE SCALE GENOMIC DNA]</scope>
    <source>
        <strain evidence="2">Okayama-7 / 130 / ATCC MYA-4618 / FGSC 9003</strain>
    </source>
</reference>
<dbReference type="KEGG" id="cci:CC1G_06242"/>
<proteinExistence type="predicted"/>
<dbReference type="InParanoid" id="A8NVC6"/>
<dbReference type="AlphaFoldDB" id="A8NVC6"/>
<evidence type="ECO:0000313" key="2">
    <source>
        <dbReference type="Proteomes" id="UP000001861"/>
    </source>
</evidence>
<dbReference type="OrthoDB" id="2662268at2759"/>
<dbReference type="Proteomes" id="UP000001861">
    <property type="component" value="Unassembled WGS sequence"/>
</dbReference>
<dbReference type="VEuPathDB" id="FungiDB:CC1G_06242"/>
<dbReference type="EMBL" id="AACS02000004">
    <property type="protein sequence ID" value="EAU85226.1"/>
    <property type="molecule type" value="Genomic_DNA"/>
</dbReference>
<comment type="caution">
    <text evidence="1">The sequence shown here is derived from an EMBL/GenBank/DDBJ whole genome shotgun (WGS) entry which is preliminary data.</text>
</comment>
<dbReference type="OMA" id="INLRISW"/>
<sequence>MTRNPLHPAINAAQVSDYSALDAALGSHRRRRVPQPIFMPSGTSRALPPAVPIDYVGRFNQGIPMVELSIKDRSPTELAKMMVRGFDQVFPPDTSPITFRIQWPGYDHLEYVRRLHIVTTGPVNYNRAEVAQAIASVFAEFCDTHKNTRGTDPNYQVGDIQFQKLVLVGIRNVYENVWQADVAIDMN</sequence>
<evidence type="ECO:0000313" key="1">
    <source>
        <dbReference type="EMBL" id="EAU85226.1"/>
    </source>
</evidence>
<gene>
    <name evidence="1" type="ORF">CC1G_06242</name>
</gene>
<keyword evidence="2" id="KW-1185">Reference proteome</keyword>
<dbReference type="RefSeq" id="XP_001836655.1">
    <property type="nucleotide sequence ID" value="XM_001836603.1"/>
</dbReference>
<name>A8NVC6_COPC7</name>
<organism evidence="1 2">
    <name type="scientific">Coprinopsis cinerea (strain Okayama-7 / 130 / ATCC MYA-4618 / FGSC 9003)</name>
    <name type="common">Inky cap fungus</name>
    <name type="synonym">Hormographiella aspergillata</name>
    <dbReference type="NCBI Taxonomy" id="240176"/>
    <lineage>
        <taxon>Eukaryota</taxon>
        <taxon>Fungi</taxon>
        <taxon>Dikarya</taxon>
        <taxon>Basidiomycota</taxon>
        <taxon>Agaricomycotina</taxon>
        <taxon>Agaricomycetes</taxon>
        <taxon>Agaricomycetidae</taxon>
        <taxon>Agaricales</taxon>
        <taxon>Agaricineae</taxon>
        <taxon>Psathyrellaceae</taxon>
        <taxon>Coprinopsis</taxon>
    </lineage>
</organism>
<accession>A8NVC6</accession>
<dbReference type="GeneID" id="6013202"/>